<dbReference type="InterPro" id="IPR041705">
    <property type="entry name" value="PIN_Sll0205"/>
</dbReference>
<dbReference type="Gene3D" id="3.40.50.1010">
    <property type="entry name" value="5'-nuclease"/>
    <property type="match status" value="1"/>
</dbReference>
<proteinExistence type="predicted"/>
<dbReference type="CDD" id="cd09872">
    <property type="entry name" value="PIN_Sll0205-like"/>
    <property type="match status" value="1"/>
</dbReference>
<sequence>MTVLLDTHTLLWWLDNPEILSPDARAAMTDPTRSVYVSSISIVEIAIKQSLGKLHVGKPLAPAIAASHFSMLSLTYDHALAVQELPAIHKDPFDRMLVAQAKAEELTLVTADKMLVKYGIPILKA</sequence>
<dbReference type="Proteomes" id="UP000214646">
    <property type="component" value="Unassembled WGS sequence"/>
</dbReference>
<dbReference type="InterPro" id="IPR052919">
    <property type="entry name" value="TA_system_RNase"/>
</dbReference>
<dbReference type="PANTHER" id="PTHR36173:SF2">
    <property type="entry name" value="RIBONUCLEASE VAPC16"/>
    <property type="match status" value="1"/>
</dbReference>
<dbReference type="Pfam" id="PF01850">
    <property type="entry name" value="PIN"/>
    <property type="match status" value="1"/>
</dbReference>
<evidence type="ECO:0000313" key="3">
    <source>
        <dbReference type="Proteomes" id="UP000214646"/>
    </source>
</evidence>
<dbReference type="PANTHER" id="PTHR36173">
    <property type="entry name" value="RIBONUCLEASE VAPC16-RELATED"/>
    <property type="match status" value="1"/>
</dbReference>
<evidence type="ECO:0000259" key="1">
    <source>
        <dbReference type="Pfam" id="PF01850"/>
    </source>
</evidence>
<comment type="caution">
    <text evidence="2">The sequence shown here is derived from an EMBL/GenBank/DDBJ whole genome shotgun (WGS) entry which is preliminary data.</text>
</comment>
<dbReference type="AlphaFoldDB" id="A0A225E401"/>
<keyword evidence="3" id="KW-1185">Reference proteome</keyword>
<dbReference type="InterPro" id="IPR029060">
    <property type="entry name" value="PIN-like_dom_sf"/>
</dbReference>
<dbReference type="OrthoDB" id="9798990at2"/>
<evidence type="ECO:0000313" key="2">
    <source>
        <dbReference type="EMBL" id="OWK46484.1"/>
    </source>
</evidence>
<organism evidence="2 3">
    <name type="scientific">Fimbriiglobus ruber</name>
    <dbReference type="NCBI Taxonomy" id="1908690"/>
    <lineage>
        <taxon>Bacteria</taxon>
        <taxon>Pseudomonadati</taxon>
        <taxon>Planctomycetota</taxon>
        <taxon>Planctomycetia</taxon>
        <taxon>Gemmatales</taxon>
        <taxon>Gemmataceae</taxon>
        <taxon>Fimbriiglobus</taxon>
    </lineage>
</organism>
<dbReference type="SUPFAM" id="SSF88723">
    <property type="entry name" value="PIN domain-like"/>
    <property type="match status" value="1"/>
</dbReference>
<dbReference type="RefSeq" id="WP_088251703.1">
    <property type="nucleotide sequence ID" value="NZ_NIDE01000001.1"/>
</dbReference>
<accession>A0A225E401</accession>
<protein>
    <recommendedName>
        <fullName evidence="1">PIN domain-containing protein</fullName>
    </recommendedName>
</protein>
<name>A0A225E401_9BACT</name>
<feature type="domain" description="PIN" evidence="1">
    <location>
        <begin position="3"/>
        <end position="118"/>
    </location>
</feature>
<dbReference type="InterPro" id="IPR002716">
    <property type="entry name" value="PIN_dom"/>
</dbReference>
<reference evidence="3" key="1">
    <citation type="submission" date="2017-06" db="EMBL/GenBank/DDBJ databases">
        <title>Genome analysis of Fimbriiglobus ruber SP5, the first member of the order Planctomycetales with confirmed chitinolytic capability.</title>
        <authorList>
            <person name="Ravin N.V."/>
            <person name="Rakitin A.L."/>
            <person name="Ivanova A.A."/>
            <person name="Beletsky A.V."/>
            <person name="Kulichevskaya I.S."/>
            <person name="Mardanov A.V."/>
            <person name="Dedysh S.N."/>
        </authorList>
    </citation>
    <scope>NUCLEOTIDE SEQUENCE [LARGE SCALE GENOMIC DNA]</scope>
    <source>
        <strain evidence="3">SP5</strain>
    </source>
</reference>
<dbReference type="EMBL" id="NIDE01000001">
    <property type="protein sequence ID" value="OWK46484.1"/>
    <property type="molecule type" value="Genomic_DNA"/>
</dbReference>
<gene>
    <name evidence="2" type="ORF">FRUB_00183</name>
</gene>